<comment type="caution">
    <text evidence="6">The sequence shown here is derived from an EMBL/GenBank/DDBJ whole genome shotgun (WGS) entry which is preliminary data.</text>
</comment>
<keyword evidence="7" id="KW-1185">Reference proteome</keyword>
<dbReference type="InterPro" id="IPR017441">
    <property type="entry name" value="Protein_kinase_ATP_BS"/>
</dbReference>
<organism evidence="6 7">
    <name type="scientific">Paramecium sonneborni</name>
    <dbReference type="NCBI Taxonomy" id="65129"/>
    <lineage>
        <taxon>Eukaryota</taxon>
        <taxon>Sar</taxon>
        <taxon>Alveolata</taxon>
        <taxon>Ciliophora</taxon>
        <taxon>Intramacronucleata</taxon>
        <taxon>Oligohymenophorea</taxon>
        <taxon>Peniculida</taxon>
        <taxon>Parameciidae</taxon>
        <taxon>Paramecium</taxon>
    </lineage>
</organism>
<dbReference type="AlphaFoldDB" id="A0A8S1MMV1"/>
<evidence type="ECO:0000313" key="7">
    <source>
        <dbReference type="Proteomes" id="UP000692954"/>
    </source>
</evidence>
<dbReference type="PANTHER" id="PTHR24347">
    <property type="entry name" value="SERINE/THREONINE-PROTEIN KINASE"/>
    <property type="match status" value="1"/>
</dbReference>
<accession>A0A8S1MMV1</accession>
<dbReference type="Pfam" id="PF00069">
    <property type="entry name" value="Pkinase"/>
    <property type="match status" value="1"/>
</dbReference>
<dbReference type="GO" id="GO:0004674">
    <property type="term" value="F:protein serine/threonine kinase activity"/>
    <property type="evidence" value="ECO:0007669"/>
    <property type="project" value="UniProtKB-KW"/>
</dbReference>
<dbReference type="CDD" id="cd05117">
    <property type="entry name" value="STKc_CAMK"/>
    <property type="match status" value="1"/>
</dbReference>
<dbReference type="EMBL" id="CAJJDN010000043">
    <property type="protein sequence ID" value="CAD8082377.1"/>
    <property type="molecule type" value="Genomic_DNA"/>
</dbReference>
<dbReference type="FunFam" id="1.10.510.10:FF:000945">
    <property type="entry name" value="Uncharacterized protein"/>
    <property type="match status" value="1"/>
</dbReference>
<protein>
    <recommendedName>
        <fullName evidence="5">Protein kinase domain-containing protein</fullName>
    </recommendedName>
</protein>
<dbReference type="GO" id="GO:0005524">
    <property type="term" value="F:ATP binding"/>
    <property type="evidence" value="ECO:0007669"/>
    <property type="project" value="UniProtKB-UniRule"/>
</dbReference>
<dbReference type="InterPro" id="IPR000719">
    <property type="entry name" value="Prot_kinase_dom"/>
</dbReference>
<dbReference type="PROSITE" id="PS00108">
    <property type="entry name" value="PROTEIN_KINASE_ST"/>
    <property type="match status" value="1"/>
</dbReference>
<dbReference type="Proteomes" id="UP000692954">
    <property type="component" value="Unassembled WGS sequence"/>
</dbReference>
<evidence type="ECO:0000256" key="4">
    <source>
        <dbReference type="RuleBase" id="RU000304"/>
    </source>
</evidence>
<dbReference type="PROSITE" id="PS50011">
    <property type="entry name" value="PROTEIN_KINASE_DOM"/>
    <property type="match status" value="1"/>
</dbReference>
<dbReference type="SMART" id="SM00220">
    <property type="entry name" value="S_TKc"/>
    <property type="match status" value="1"/>
</dbReference>
<comment type="similarity">
    <text evidence="4">Belongs to the protein kinase superfamily.</text>
</comment>
<evidence type="ECO:0000256" key="1">
    <source>
        <dbReference type="ARBA" id="ARBA00022741"/>
    </source>
</evidence>
<keyword evidence="1 3" id="KW-0547">Nucleotide-binding</keyword>
<gene>
    <name evidence="6" type="ORF">PSON_ATCC_30995.1.T0430160</name>
</gene>
<dbReference type="PROSITE" id="PS00107">
    <property type="entry name" value="PROTEIN_KINASE_ATP"/>
    <property type="match status" value="1"/>
</dbReference>
<keyword evidence="4" id="KW-0723">Serine/threonine-protein kinase</keyword>
<evidence type="ECO:0000256" key="3">
    <source>
        <dbReference type="PROSITE-ProRule" id="PRU10141"/>
    </source>
</evidence>
<dbReference type="FunFam" id="3.30.200.20:FF:000683">
    <property type="entry name" value="Uncharacterized protein"/>
    <property type="match status" value="1"/>
</dbReference>
<keyword evidence="4" id="KW-0418">Kinase</keyword>
<evidence type="ECO:0000259" key="5">
    <source>
        <dbReference type="PROSITE" id="PS50011"/>
    </source>
</evidence>
<dbReference type="InterPro" id="IPR008271">
    <property type="entry name" value="Ser/Thr_kinase_AS"/>
</dbReference>
<evidence type="ECO:0000256" key="2">
    <source>
        <dbReference type="ARBA" id="ARBA00022840"/>
    </source>
</evidence>
<dbReference type="OrthoDB" id="293309at2759"/>
<evidence type="ECO:0000313" key="6">
    <source>
        <dbReference type="EMBL" id="CAD8082377.1"/>
    </source>
</evidence>
<keyword evidence="2 3" id="KW-0067">ATP-binding</keyword>
<proteinExistence type="inferred from homology"/>
<name>A0A8S1MMV1_9CILI</name>
<sequence length="495" mass="58620">MDSSSFSIFNQNSSKMKLMWHQGQPNYQQIEHQLQQSQNENPILIKDEIDQLIERPQYRLVNQFLVANNCYINLNNLRLKCITHNNIEGLQLSGRNEFLQLFGEKKVIQKWKTHIAKYTIQRHFQKCYKILKLIGQGTHAKVYKIQRKQDSSIFAVKIFTKENVQQKEKGRDSLLLEIEIMRKLQHENVIQLHEVFEDHERIYLIIDYLQGGDLLKKIQNQLEDYTEHIAQNLMFNLLSSLKYLHQKNIIHRDIKPENLIFRTKSNMIDIVIADFGLSDFYNEQDIYLFQRCGTVGYVAPEILKDQAYNHKVDIFSAGVILFILLTGEMPYVKYENSEELIASNYFCKIDYDKLKIKNVSDQAQSLVKQLLEENITNRYSAEEALLHEWFTNPKTETFCNLPINIVPSLITRKNQDDIIKSSTPLWNNNESFQDSPFLQSKNQNEGFQNETRYFENLMKQQFENYEIQDDCIEEDQTLSNMVPKYHLLVRQRSFD</sequence>
<feature type="binding site" evidence="3">
    <location>
        <position position="157"/>
    </location>
    <ligand>
        <name>ATP</name>
        <dbReference type="ChEBI" id="CHEBI:30616"/>
    </ligand>
</feature>
<reference evidence="6" key="1">
    <citation type="submission" date="2021-01" db="EMBL/GenBank/DDBJ databases">
        <authorList>
            <consortium name="Genoscope - CEA"/>
            <person name="William W."/>
        </authorList>
    </citation>
    <scope>NUCLEOTIDE SEQUENCE</scope>
</reference>
<keyword evidence="4" id="KW-0808">Transferase</keyword>
<feature type="domain" description="Protein kinase" evidence="5">
    <location>
        <begin position="128"/>
        <end position="390"/>
    </location>
</feature>